<dbReference type="PANTHER" id="PTHR11012">
    <property type="entry name" value="PROTEIN KINASE-LIKE DOMAIN-CONTAINING"/>
    <property type="match status" value="1"/>
</dbReference>
<dbReference type="SMART" id="SM00587">
    <property type="entry name" value="CHK"/>
    <property type="match status" value="1"/>
</dbReference>
<dbReference type="PANTHER" id="PTHR11012:SF56">
    <property type="entry name" value="CHK KINASE-LIKE DOMAIN-CONTAINING PROTEIN-RELATED"/>
    <property type="match status" value="1"/>
</dbReference>
<reference evidence="2 3" key="1">
    <citation type="submission" date="2023-09" db="EMBL/GenBank/DDBJ databases">
        <title>Nesidiocoris tenuis whole genome shotgun sequence.</title>
        <authorList>
            <person name="Shibata T."/>
            <person name="Shimoda M."/>
            <person name="Kobayashi T."/>
            <person name="Uehara T."/>
        </authorList>
    </citation>
    <scope>NUCLEOTIDE SEQUENCE [LARGE SCALE GENOMIC DNA]</scope>
    <source>
        <strain evidence="2 3">Japan</strain>
    </source>
</reference>
<dbReference type="InterPro" id="IPR011009">
    <property type="entry name" value="Kinase-like_dom_sf"/>
</dbReference>
<organism evidence="2 3">
    <name type="scientific">Nesidiocoris tenuis</name>
    <dbReference type="NCBI Taxonomy" id="355587"/>
    <lineage>
        <taxon>Eukaryota</taxon>
        <taxon>Metazoa</taxon>
        <taxon>Ecdysozoa</taxon>
        <taxon>Arthropoda</taxon>
        <taxon>Hexapoda</taxon>
        <taxon>Insecta</taxon>
        <taxon>Pterygota</taxon>
        <taxon>Neoptera</taxon>
        <taxon>Paraneoptera</taxon>
        <taxon>Hemiptera</taxon>
        <taxon>Heteroptera</taxon>
        <taxon>Panheteroptera</taxon>
        <taxon>Cimicomorpha</taxon>
        <taxon>Miridae</taxon>
        <taxon>Dicyphina</taxon>
        <taxon>Nesidiocoris</taxon>
    </lineage>
</organism>
<evidence type="ECO:0000313" key="2">
    <source>
        <dbReference type="EMBL" id="BES95775.1"/>
    </source>
</evidence>
<dbReference type="Gene3D" id="3.90.1200.10">
    <property type="match status" value="1"/>
</dbReference>
<name>A0ABN7AXV8_9HEMI</name>
<gene>
    <name evidence="2" type="ORF">NTJ_08584</name>
</gene>
<protein>
    <submittedName>
        <fullName evidence="2">Transferase activity, transferring phosphorus-containing groups</fullName>
    </submittedName>
</protein>
<dbReference type="GO" id="GO:0016740">
    <property type="term" value="F:transferase activity"/>
    <property type="evidence" value="ECO:0007669"/>
    <property type="project" value="UniProtKB-KW"/>
</dbReference>
<feature type="domain" description="CHK kinase-like" evidence="1">
    <location>
        <begin position="126"/>
        <end position="317"/>
    </location>
</feature>
<dbReference type="SUPFAM" id="SSF56112">
    <property type="entry name" value="Protein kinase-like (PK-like)"/>
    <property type="match status" value="1"/>
</dbReference>
<keyword evidence="3" id="KW-1185">Reference proteome</keyword>
<dbReference type="Pfam" id="PF02958">
    <property type="entry name" value="EcKL"/>
    <property type="match status" value="1"/>
</dbReference>
<accession>A0ABN7AXV8</accession>
<dbReference type="InterPro" id="IPR015897">
    <property type="entry name" value="CHK_kinase-like"/>
</dbReference>
<dbReference type="InterPro" id="IPR004119">
    <property type="entry name" value="EcKL"/>
</dbReference>
<evidence type="ECO:0000259" key="1">
    <source>
        <dbReference type="SMART" id="SM00587"/>
    </source>
</evidence>
<dbReference type="Proteomes" id="UP001307889">
    <property type="component" value="Chromosome 6"/>
</dbReference>
<keyword evidence="2" id="KW-0808">Transferase</keyword>
<evidence type="ECO:0000313" key="3">
    <source>
        <dbReference type="Proteomes" id="UP001307889"/>
    </source>
</evidence>
<proteinExistence type="predicted"/>
<dbReference type="EMBL" id="AP028914">
    <property type="protein sequence ID" value="BES95775.1"/>
    <property type="molecule type" value="Genomic_DNA"/>
</dbReference>
<sequence length="408" mass="47306">MEVEETWIRNALKKMSGNDDASVRRIDNVVKESALAKGENYLSTISRTSADVWLSSGEIQKVSCILKDQHQSPLLKQMSVEAGFFLREIEMYRDVLPKMKSLMEAIGDRKEPIWPECFGYRLYDQIALEDLKNCGYVMADRRKQLDLEHTLFTLRQIAEFHAISCVLHERSQIPVDLFGKIFWARNLDQTKEEIDGMLFRLVEALEQWGYEWHEAKSRLEEAIPLIWSEVKQFFNSCNNGLTVLNHGDCWTNNFLFRYENSSPVSMKIVDFQLCHLGTPAHDLHWFFASSVPTRIRKQNFDEILNEYTRILAGNLIKYGYKGDLPTLEVIRGHYDRYKVLQLWYTVLTAPGVLAETKAAYDVEEIMREAKEAKDRGQKSQFNPYSNLADLPRSVIQEAILDAMANKLI</sequence>